<reference evidence="4" key="1">
    <citation type="submission" date="2016-06" db="UniProtKB">
        <authorList>
            <consortium name="WormBaseParasite"/>
        </authorList>
    </citation>
    <scope>IDENTIFICATION</scope>
</reference>
<name>A0A183UQN5_TOXCA</name>
<protein>
    <submittedName>
        <fullName evidence="4">UBC core domain-containing protein</fullName>
    </submittedName>
</protein>
<sequence length="100" mass="11649">MRMHLQLPERLSPRSASRNEHPVQPARSRMDLQDGIYAIVSSLPSKYPSIPTAFSFSMFTPMNSSVAKFLQHRYPHIFSSDLGHYNLVKNTWMERQTNQR</sequence>
<evidence type="ECO:0000313" key="3">
    <source>
        <dbReference type="Proteomes" id="UP000050794"/>
    </source>
</evidence>
<dbReference type="AlphaFoldDB" id="A0A183UQN5"/>
<dbReference type="EMBL" id="UYWY01020624">
    <property type="protein sequence ID" value="VDM42126.1"/>
    <property type="molecule type" value="Genomic_DNA"/>
</dbReference>
<evidence type="ECO:0000256" key="1">
    <source>
        <dbReference type="SAM" id="MobiDB-lite"/>
    </source>
</evidence>
<accession>A0A183UQN5</accession>
<gene>
    <name evidence="2" type="ORF">TCNE_LOCUS10805</name>
</gene>
<dbReference type="WBParaSite" id="TCNE_0001080501-mRNA-1">
    <property type="protein sequence ID" value="TCNE_0001080501-mRNA-1"/>
    <property type="gene ID" value="TCNE_0001080501"/>
</dbReference>
<feature type="region of interest" description="Disordered" evidence="1">
    <location>
        <begin position="1"/>
        <end position="28"/>
    </location>
</feature>
<evidence type="ECO:0000313" key="2">
    <source>
        <dbReference type="EMBL" id="VDM42126.1"/>
    </source>
</evidence>
<organism evidence="3 4">
    <name type="scientific">Toxocara canis</name>
    <name type="common">Canine roundworm</name>
    <dbReference type="NCBI Taxonomy" id="6265"/>
    <lineage>
        <taxon>Eukaryota</taxon>
        <taxon>Metazoa</taxon>
        <taxon>Ecdysozoa</taxon>
        <taxon>Nematoda</taxon>
        <taxon>Chromadorea</taxon>
        <taxon>Rhabditida</taxon>
        <taxon>Spirurina</taxon>
        <taxon>Ascaridomorpha</taxon>
        <taxon>Ascaridoidea</taxon>
        <taxon>Toxocaridae</taxon>
        <taxon>Toxocara</taxon>
    </lineage>
</organism>
<evidence type="ECO:0000313" key="4">
    <source>
        <dbReference type="WBParaSite" id="TCNE_0001080501-mRNA-1"/>
    </source>
</evidence>
<proteinExistence type="predicted"/>
<reference evidence="2 3" key="2">
    <citation type="submission" date="2018-11" db="EMBL/GenBank/DDBJ databases">
        <authorList>
            <consortium name="Pathogen Informatics"/>
        </authorList>
    </citation>
    <scope>NUCLEOTIDE SEQUENCE [LARGE SCALE GENOMIC DNA]</scope>
</reference>
<keyword evidence="3" id="KW-1185">Reference proteome</keyword>
<dbReference type="Proteomes" id="UP000050794">
    <property type="component" value="Unassembled WGS sequence"/>
</dbReference>